<comment type="caution">
    <text evidence="2">The sequence shown here is derived from an EMBL/GenBank/DDBJ whole genome shotgun (WGS) entry which is preliminary data.</text>
</comment>
<dbReference type="Proteomes" id="UP000320811">
    <property type="component" value="Unassembled WGS sequence"/>
</dbReference>
<keyword evidence="3" id="KW-1185">Reference proteome</keyword>
<evidence type="ECO:0000313" key="2">
    <source>
        <dbReference type="EMBL" id="TWF44532.1"/>
    </source>
</evidence>
<proteinExistence type="predicted"/>
<dbReference type="EMBL" id="VIWO01000001">
    <property type="protein sequence ID" value="TWF44532.1"/>
    <property type="molecule type" value="Genomic_DNA"/>
</dbReference>
<reference evidence="2 3" key="1">
    <citation type="submission" date="2019-06" db="EMBL/GenBank/DDBJ databases">
        <title>Sorghum-associated microbial communities from plants grown in Nebraska, USA.</title>
        <authorList>
            <person name="Schachtman D."/>
        </authorList>
    </citation>
    <scope>NUCLEOTIDE SEQUENCE [LARGE SCALE GENOMIC DNA]</scope>
    <source>
        <strain evidence="2 3">1209</strain>
    </source>
</reference>
<dbReference type="RefSeq" id="WP_145661567.1">
    <property type="nucleotide sequence ID" value="NZ_VIWO01000001.1"/>
</dbReference>
<feature type="region of interest" description="Disordered" evidence="1">
    <location>
        <begin position="52"/>
        <end position="72"/>
    </location>
</feature>
<dbReference type="AlphaFoldDB" id="A0A561Q2D7"/>
<evidence type="ECO:0000256" key="1">
    <source>
        <dbReference type="SAM" id="MobiDB-lite"/>
    </source>
</evidence>
<accession>A0A561Q2D7</accession>
<sequence>MTISEHIHTLHKHLASLGLQPVPQSDDSQSEVFKVCFLNKYEMQRWKALQEQQTSETNHKILPDSPAKGTVR</sequence>
<gene>
    <name evidence="2" type="ORF">FHW36_101452</name>
</gene>
<protein>
    <submittedName>
        <fullName evidence="2">Uncharacterized protein</fullName>
    </submittedName>
</protein>
<evidence type="ECO:0000313" key="3">
    <source>
        <dbReference type="Proteomes" id="UP000320811"/>
    </source>
</evidence>
<dbReference type="OrthoDB" id="676791at2"/>
<name>A0A561Q2D7_9BACT</name>
<organism evidence="2 3">
    <name type="scientific">Chitinophaga polysaccharea</name>
    <dbReference type="NCBI Taxonomy" id="1293035"/>
    <lineage>
        <taxon>Bacteria</taxon>
        <taxon>Pseudomonadati</taxon>
        <taxon>Bacteroidota</taxon>
        <taxon>Chitinophagia</taxon>
        <taxon>Chitinophagales</taxon>
        <taxon>Chitinophagaceae</taxon>
        <taxon>Chitinophaga</taxon>
    </lineage>
</organism>